<keyword evidence="4 5" id="KW-0472">Membrane</keyword>
<feature type="transmembrane region" description="Helical" evidence="5">
    <location>
        <begin position="152"/>
        <end position="175"/>
    </location>
</feature>
<keyword evidence="2 5" id="KW-0812">Transmembrane</keyword>
<evidence type="ECO:0000313" key="6">
    <source>
        <dbReference type="EMBL" id="CAB3798638.1"/>
    </source>
</evidence>
<dbReference type="Proteomes" id="UP000494365">
    <property type="component" value="Unassembled WGS sequence"/>
</dbReference>
<keyword evidence="7" id="KW-1185">Reference proteome</keyword>
<dbReference type="GO" id="GO:0016020">
    <property type="term" value="C:membrane"/>
    <property type="evidence" value="ECO:0007669"/>
    <property type="project" value="UniProtKB-SubCell"/>
</dbReference>
<feature type="transmembrane region" description="Helical" evidence="5">
    <location>
        <begin position="187"/>
        <end position="205"/>
    </location>
</feature>
<feature type="transmembrane region" description="Helical" evidence="5">
    <location>
        <begin position="211"/>
        <end position="235"/>
    </location>
</feature>
<keyword evidence="3 5" id="KW-1133">Transmembrane helix</keyword>
<gene>
    <name evidence="6" type="primary">yohK</name>
    <name evidence="6" type="ORF">LMG28614_04808</name>
</gene>
<dbReference type="PANTHER" id="PTHR30249:SF0">
    <property type="entry name" value="PLASTIDAL GLYCOLATE_GLYCERATE TRANSLOCATOR 1, CHLOROPLASTIC"/>
    <property type="match status" value="1"/>
</dbReference>
<name>A0A6S7C0K3_9BURK</name>
<protein>
    <submittedName>
        <fullName evidence="6">Inner membrane protein YohK</fullName>
    </submittedName>
</protein>
<proteinExistence type="predicted"/>
<reference evidence="6 7" key="1">
    <citation type="submission" date="2020-04" db="EMBL/GenBank/DDBJ databases">
        <authorList>
            <person name="De Canck E."/>
        </authorList>
    </citation>
    <scope>NUCLEOTIDE SEQUENCE [LARGE SCALE GENOMIC DNA]</scope>
    <source>
        <strain evidence="6 7">LMG 28614</strain>
    </source>
</reference>
<feature type="transmembrane region" description="Helical" evidence="5">
    <location>
        <begin position="39"/>
        <end position="58"/>
    </location>
</feature>
<feature type="transmembrane region" description="Helical" evidence="5">
    <location>
        <begin position="100"/>
        <end position="122"/>
    </location>
</feature>
<dbReference type="InterPro" id="IPR007300">
    <property type="entry name" value="CidB/LrgB"/>
</dbReference>
<evidence type="ECO:0000313" key="7">
    <source>
        <dbReference type="Proteomes" id="UP000494365"/>
    </source>
</evidence>
<organism evidence="6 7">
    <name type="scientific">Paraburkholderia ultramafica</name>
    <dbReference type="NCBI Taxonomy" id="1544867"/>
    <lineage>
        <taxon>Bacteria</taxon>
        <taxon>Pseudomonadati</taxon>
        <taxon>Pseudomonadota</taxon>
        <taxon>Betaproteobacteria</taxon>
        <taxon>Burkholderiales</taxon>
        <taxon>Burkholderiaceae</taxon>
        <taxon>Paraburkholderia</taxon>
    </lineage>
</organism>
<dbReference type="RefSeq" id="WP_175151877.1">
    <property type="nucleotide sequence ID" value="NZ_CADIKK010000024.1"/>
</dbReference>
<feature type="transmembrane region" description="Helical" evidence="5">
    <location>
        <begin position="6"/>
        <end position="27"/>
    </location>
</feature>
<evidence type="ECO:0000256" key="5">
    <source>
        <dbReference type="SAM" id="Phobius"/>
    </source>
</evidence>
<accession>A0A6S7C0K3</accession>
<evidence type="ECO:0000256" key="1">
    <source>
        <dbReference type="ARBA" id="ARBA00004141"/>
    </source>
</evidence>
<comment type="subcellular location">
    <subcellularLocation>
        <location evidence="1">Membrane</location>
        <topology evidence="1">Multi-pass membrane protein</topology>
    </subcellularLocation>
</comment>
<feature type="transmembrane region" description="Helical" evidence="5">
    <location>
        <begin position="64"/>
        <end position="88"/>
    </location>
</feature>
<sequence>MFTTIWTPLAPTPLLWLTLTVAAFAAGQVVQRLCRQSPIANPVLIAIVLMVVVLRITGTPYSEYFAGAQFINFLLGPATVALAVPLALNVEHIRRSLHGLGLALLAGSVTATVSGVAVVWLLDGGRDVALSMAPKAVTTPIAMAVSQEVGGIPALTAALAIAGGIVAAVVGQTVLRWLRIDDWRSHGLAAGVAGSGIAAAQVAPLNGLAAAFAAIGIGLNGLITALVVPLIAFLWPAL</sequence>
<dbReference type="AlphaFoldDB" id="A0A6S7C0K3"/>
<evidence type="ECO:0000256" key="4">
    <source>
        <dbReference type="ARBA" id="ARBA00023136"/>
    </source>
</evidence>
<dbReference type="PANTHER" id="PTHR30249">
    <property type="entry name" value="PUTATIVE SEROTONIN TRANSPORTER"/>
    <property type="match status" value="1"/>
</dbReference>
<dbReference type="EMBL" id="CADIKK010000024">
    <property type="protein sequence ID" value="CAB3798638.1"/>
    <property type="molecule type" value="Genomic_DNA"/>
</dbReference>
<dbReference type="Pfam" id="PF04172">
    <property type="entry name" value="LrgB"/>
    <property type="match status" value="1"/>
</dbReference>
<evidence type="ECO:0000256" key="3">
    <source>
        <dbReference type="ARBA" id="ARBA00022989"/>
    </source>
</evidence>
<evidence type="ECO:0000256" key="2">
    <source>
        <dbReference type="ARBA" id="ARBA00022692"/>
    </source>
</evidence>